<organism evidence="2">
    <name type="scientific">Phaffia rhodozyma</name>
    <name type="common">Yeast</name>
    <name type="synonym">Xanthophyllomyces dendrorhous</name>
    <dbReference type="NCBI Taxonomy" id="264483"/>
    <lineage>
        <taxon>Eukaryota</taxon>
        <taxon>Fungi</taxon>
        <taxon>Dikarya</taxon>
        <taxon>Basidiomycota</taxon>
        <taxon>Agaricomycotina</taxon>
        <taxon>Tremellomycetes</taxon>
        <taxon>Cystofilobasidiales</taxon>
        <taxon>Mrakiaceae</taxon>
        <taxon>Phaffia</taxon>
    </lineage>
</organism>
<protein>
    <submittedName>
        <fullName evidence="2">Uncharacterized protein</fullName>
    </submittedName>
</protein>
<keyword evidence="1" id="KW-0472">Membrane</keyword>
<feature type="transmembrane region" description="Helical" evidence="1">
    <location>
        <begin position="174"/>
        <end position="193"/>
    </location>
</feature>
<feature type="transmembrane region" description="Helical" evidence="1">
    <location>
        <begin position="103"/>
        <end position="122"/>
    </location>
</feature>
<keyword evidence="1" id="KW-0812">Transmembrane</keyword>
<keyword evidence="1" id="KW-1133">Transmembrane helix</keyword>
<feature type="transmembrane region" description="Helical" evidence="1">
    <location>
        <begin position="6"/>
        <end position="26"/>
    </location>
</feature>
<proteinExistence type="predicted"/>
<accession>A0A0F7SLU1</accession>
<evidence type="ECO:0000313" key="2">
    <source>
        <dbReference type="EMBL" id="CED83042.1"/>
    </source>
</evidence>
<feature type="transmembrane region" description="Helical" evidence="1">
    <location>
        <begin position="142"/>
        <end position="162"/>
    </location>
</feature>
<feature type="transmembrane region" description="Helical" evidence="1">
    <location>
        <begin position="74"/>
        <end position="96"/>
    </location>
</feature>
<name>A0A0F7SLU1_PHARH</name>
<feature type="transmembrane region" description="Helical" evidence="1">
    <location>
        <begin position="229"/>
        <end position="249"/>
    </location>
</feature>
<reference evidence="2" key="1">
    <citation type="submission" date="2014-08" db="EMBL/GenBank/DDBJ databases">
        <authorList>
            <person name="Sharma Rahul"/>
            <person name="Thines Marco"/>
        </authorList>
    </citation>
    <scope>NUCLEOTIDE SEQUENCE</scope>
</reference>
<dbReference type="AlphaFoldDB" id="A0A0F7SLU1"/>
<evidence type="ECO:0000256" key="1">
    <source>
        <dbReference type="SAM" id="Phobius"/>
    </source>
</evidence>
<sequence>MSASTIKTLNVVSLIPFAIAHLYFGYKASIGFDHYVHPSPILSIGKWAWLGFQGQALLVILFQIYQFFDSALPVVAGVIGSRYAVASLVQILAILVWVRTANYLAAFILSALLWLLVLSIYLDVQRKHVSRSFFDLFAVQGLFSFWLVWSTYLTIFIGSQAFNLVHGNIHRSTVWTSIFILALFAAISIGSAITSDSRPAGDFNHSFGTFWVTLGVFTAVRHQHKLRSLAWVSGLLAVLTGLVFVYSSYTAYQAYQARIFLVEDDEAADERRALLSSNA</sequence>
<dbReference type="EMBL" id="LN483142">
    <property type="protein sequence ID" value="CED83042.1"/>
    <property type="molecule type" value="Genomic_DNA"/>
</dbReference>